<dbReference type="GO" id="GO:0032259">
    <property type="term" value="P:methylation"/>
    <property type="evidence" value="ECO:0007669"/>
    <property type="project" value="UniProtKB-KW"/>
</dbReference>
<feature type="domain" description="Magnesium-protoporphyrin IX methyltransferase C-terminal" evidence="5">
    <location>
        <begin position="99"/>
        <end position="195"/>
    </location>
</feature>
<name>E1IDF2_9CHLR</name>
<evidence type="ECO:0000256" key="2">
    <source>
        <dbReference type="ARBA" id="ARBA00022679"/>
    </source>
</evidence>
<sequence length="196" mass="21175">MVRNTIRAGHNVMLRVADSWVGEAFPSAHGLTALDAGCGTGLFSLALARRGFKVASSDLAPQMAAATARAAAAAGLSDRVSCWASDLESITGSYDLVNCFDVLIHYPAEPFVAMLSHLASLCRGTLLFTYAPYSAFLAGMHRVGGYFPHSQRRTDIQMIRDTTVRQALADSGMRFRRAERVGKGFYHVMLVEASRG</sequence>
<dbReference type="Proteomes" id="UP000054010">
    <property type="component" value="Unassembled WGS sequence"/>
</dbReference>
<dbReference type="HOGENOM" id="CLU_066342_1_0_0"/>
<dbReference type="GO" id="GO:0015995">
    <property type="term" value="P:chlorophyll biosynthetic process"/>
    <property type="evidence" value="ECO:0007669"/>
    <property type="project" value="UniProtKB-UniRule"/>
</dbReference>
<keyword evidence="7" id="KW-1185">Reference proteome</keyword>
<dbReference type="InterPro" id="IPR010251">
    <property type="entry name" value="Mg_prot_MeTrfase"/>
</dbReference>
<evidence type="ECO:0000256" key="1">
    <source>
        <dbReference type="ARBA" id="ARBA00022603"/>
    </source>
</evidence>
<keyword evidence="3" id="KW-0949">S-adenosyl-L-methionine</keyword>
<evidence type="ECO:0000313" key="6">
    <source>
        <dbReference type="EMBL" id="EFO80829.1"/>
    </source>
</evidence>
<dbReference type="CDD" id="cd02440">
    <property type="entry name" value="AdoMet_MTases"/>
    <property type="match status" value="1"/>
</dbReference>
<evidence type="ECO:0000256" key="4">
    <source>
        <dbReference type="NCBIfam" id="TIGR02021"/>
    </source>
</evidence>
<accession>E1IDF2</accession>
<reference evidence="6 7" key="1">
    <citation type="journal article" date="2011" name="J. Bacteriol.">
        <title>Draft genome sequence of the anoxygenic filamentous phototrophic bacterium Oscillochloris trichoides subsp. DG-6.</title>
        <authorList>
            <person name="Kuznetsov B.B."/>
            <person name="Ivanovsky R.N."/>
            <person name="Keppen O.I."/>
            <person name="Sukhacheva M.V."/>
            <person name="Bumazhkin B.K."/>
            <person name="Patutina E.O."/>
            <person name="Beletsky A.V."/>
            <person name="Mardanov A.V."/>
            <person name="Baslerov R.V."/>
            <person name="Panteleeva A.N."/>
            <person name="Kolganova T.V."/>
            <person name="Ravin N.V."/>
            <person name="Skryabin K.G."/>
        </authorList>
    </citation>
    <scope>NUCLEOTIDE SEQUENCE [LARGE SCALE GENOMIC DNA]</scope>
    <source>
        <strain evidence="6 7">DG-6</strain>
    </source>
</reference>
<dbReference type="EC" id="2.1.1.11" evidence="4"/>
<evidence type="ECO:0000313" key="7">
    <source>
        <dbReference type="Proteomes" id="UP000054010"/>
    </source>
</evidence>
<dbReference type="Pfam" id="PF07109">
    <property type="entry name" value="Mg-por_mtran_C"/>
    <property type="match status" value="1"/>
</dbReference>
<dbReference type="STRING" id="765420.OSCT_1353"/>
<dbReference type="EMBL" id="ADVR01000040">
    <property type="protein sequence ID" value="EFO80829.1"/>
    <property type="molecule type" value="Genomic_DNA"/>
</dbReference>
<dbReference type="PANTHER" id="PTHR43464:SF19">
    <property type="entry name" value="UBIQUINONE BIOSYNTHESIS O-METHYLTRANSFERASE, MITOCHONDRIAL"/>
    <property type="match status" value="1"/>
</dbReference>
<gene>
    <name evidence="6" type="ORF">OSCT_1353</name>
</gene>
<dbReference type="InterPro" id="IPR029063">
    <property type="entry name" value="SAM-dependent_MTases_sf"/>
</dbReference>
<comment type="caution">
    <text evidence="6">The sequence shown here is derived from an EMBL/GenBank/DDBJ whole genome shotgun (WGS) entry which is preliminary data.</text>
</comment>
<dbReference type="NCBIfam" id="TIGR02021">
    <property type="entry name" value="BchM-ChlM"/>
    <property type="match status" value="1"/>
</dbReference>
<dbReference type="SUPFAM" id="SSF53335">
    <property type="entry name" value="S-adenosyl-L-methionine-dependent methyltransferases"/>
    <property type="match status" value="1"/>
</dbReference>
<dbReference type="GO" id="GO:0046406">
    <property type="term" value="F:magnesium protoporphyrin IX methyltransferase activity"/>
    <property type="evidence" value="ECO:0007669"/>
    <property type="project" value="UniProtKB-UniRule"/>
</dbReference>
<dbReference type="InterPro" id="IPR010940">
    <property type="entry name" value="Mg_prot_MeTrfase_C"/>
</dbReference>
<keyword evidence="2 6" id="KW-0808">Transferase</keyword>
<dbReference type="Gene3D" id="3.40.50.150">
    <property type="entry name" value="Vaccinia Virus protein VP39"/>
    <property type="match status" value="1"/>
</dbReference>
<dbReference type="PANTHER" id="PTHR43464">
    <property type="entry name" value="METHYLTRANSFERASE"/>
    <property type="match status" value="1"/>
</dbReference>
<dbReference type="PROSITE" id="PS51556">
    <property type="entry name" value="SAM_MT_MG_PIX"/>
    <property type="match status" value="1"/>
</dbReference>
<keyword evidence="1" id="KW-0489">Methyltransferase</keyword>
<organism evidence="6 7">
    <name type="scientific">Oscillochloris trichoides DG-6</name>
    <dbReference type="NCBI Taxonomy" id="765420"/>
    <lineage>
        <taxon>Bacteria</taxon>
        <taxon>Bacillati</taxon>
        <taxon>Chloroflexota</taxon>
        <taxon>Chloroflexia</taxon>
        <taxon>Chloroflexales</taxon>
        <taxon>Chloroflexineae</taxon>
        <taxon>Oscillochloridaceae</taxon>
        <taxon>Oscillochloris</taxon>
    </lineage>
</organism>
<evidence type="ECO:0000259" key="5">
    <source>
        <dbReference type="Pfam" id="PF07109"/>
    </source>
</evidence>
<dbReference type="eggNOG" id="COG2227">
    <property type="taxonomic scope" value="Bacteria"/>
</dbReference>
<protein>
    <recommendedName>
        <fullName evidence="4">Magnesium protoporphyrin IX methyltransferase</fullName>
        <ecNumber evidence="4">2.1.1.11</ecNumber>
    </recommendedName>
</protein>
<evidence type="ECO:0000256" key="3">
    <source>
        <dbReference type="ARBA" id="ARBA00022691"/>
    </source>
</evidence>
<dbReference type="AlphaFoldDB" id="E1IDF2"/>
<proteinExistence type="predicted"/>